<dbReference type="FunFam" id="3.30.200.20:FF:000540">
    <property type="entry name" value="Receptor-like protein kinase HAIKU2"/>
    <property type="match status" value="1"/>
</dbReference>
<dbReference type="Pfam" id="PF13855">
    <property type="entry name" value="LRR_8"/>
    <property type="match status" value="1"/>
</dbReference>
<dbReference type="InterPro" id="IPR000719">
    <property type="entry name" value="Prot_kinase_dom"/>
</dbReference>
<evidence type="ECO:0000256" key="3">
    <source>
        <dbReference type="ARBA" id="ARBA00012513"/>
    </source>
</evidence>
<dbReference type="InterPro" id="IPR013210">
    <property type="entry name" value="LRR_N_plant-typ"/>
</dbReference>
<keyword evidence="15" id="KW-0675">Receptor</keyword>
<keyword evidence="13" id="KW-1133">Transmembrane helix</keyword>
<dbReference type="PROSITE" id="PS00107">
    <property type="entry name" value="PROTEIN_KINASE_ATP"/>
    <property type="match status" value="1"/>
</dbReference>
<evidence type="ECO:0000256" key="15">
    <source>
        <dbReference type="ARBA" id="ARBA00023170"/>
    </source>
</evidence>
<dbReference type="AlphaFoldDB" id="A0ABD1MYI9"/>
<keyword evidence="9" id="KW-0677">Repeat</keyword>
<dbReference type="PROSITE" id="PS50011">
    <property type="entry name" value="PROTEIN_KINASE_DOM"/>
    <property type="match status" value="1"/>
</dbReference>
<evidence type="ECO:0000256" key="7">
    <source>
        <dbReference type="ARBA" id="ARBA00022692"/>
    </source>
</evidence>
<dbReference type="EMBL" id="JBGMDY010000003">
    <property type="protein sequence ID" value="KAL2340055.1"/>
    <property type="molecule type" value="Genomic_DNA"/>
</dbReference>
<evidence type="ECO:0000256" key="9">
    <source>
        <dbReference type="ARBA" id="ARBA00022737"/>
    </source>
</evidence>
<dbReference type="GO" id="GO:0009791">
    <property type="term" value="P:post-embryonic development"/>
    <property type="evidence" value="ECO:0007669"/>
    <property type="project" value="UniProtKB-ARBA"/>
</dbReference>
<evidence type="ECO:0000256" key="4">
    <source>
        <dbReference type="ARBA" id="ARBA00022527"/>
    </source>
</evidence>
<evidence type="ECO:0000256" key="10">
    <source>
        <dbReference type="ARBA" id="ARBA00022741"/>
    </source>
</evidence>
<evidence type="ECO:0000256" key="14">
    <source>
        <dbReference type="ARBA" id="ARBA00023136"/>
    </source>
</evidence>
<dbReference type="PANTHER" id="PTHR48056">
    <property type="entry name" value="LRR RECEPTOR-LIKE SERINE/THREONINE-PROTEIN KINASE-RELATED"/>
    <property type="match status" value="1"/>
</dbReference>
<keyword evidence="14" id="KW-0472">Membrane</keyword>
<evidence type="ECO:0000256" key="2">
    <source>
        <dbReference type="ARBA" id="ARBA00008684"/>
    </source>
</evidence>
<dbReference type="SUPFAM" id="SSF52058">
    <property type="entry name" value="L domain-like"/>
    <property type="match status" value="2"/>
</dbReference>
<feature type="binding site" evidence="19">
    <location>
        <position position="692"/>
    </location>
    <ligand>
        <name>ATP</name>
        <dbReference type="ChEBI" id="CHEBI:30616"/>
    </ligand>
</feature>
<comment type="similarity">
    <text evidence="2">Belongs to the protein kinase superfamily. Ser/Thr protein kinase family.</text>
</comment>
<comment type="catalytic activity">
    <reaction evidence="17">
        <text>L-threonyl-[protein] + ATP = O-phospho-L-threonyl-[protein] + ADP + H(+)</text>
        <dbReference type="Rhea" id="RHEA:46608"/>
        <dbReference type="Rhea" id="RHEA-COMP:11060"/>
        <dbReference type="Rhea" id="RHEA-COMP:11605"/>
        <dbReference type="ChEBI" id="CHEBI:15378"/>
        <dbReference type="ChEBI" id="CHEBI:30013"/>
        <dbReference type="ChEBI" id="CHEBI:30616"/>
        <dbReference type="ChEBI" id="CHEBI:61977"/>
        <dbReference type="ChEBI" id="CHEBI:456216"/>
        <dbReference type="EC" id="2.7.11.1"/>
    </reaction>
</comment>
<comment type="caution">
    <text evidence="22">The sequence shown here is derived from an EMBL/GenBank/DDBJ whole genome shotgun (WGS) entry which is preliminary data.</text>
</comment>
<feature type="signal peptide" evidence="20">
    <location>
        <begin position="1"/>
        <end position="20"/>
    </location>
</feature>
<evidence type="ECO:0000256" key="16">
    <source>
        <dbReference type="ARBA" id="ARBA00023180"/>
    </source>
</evidence>
<evidence type="ECO:0000256" key="12">
    <source>
        <dbReference type="ARBA" id="ARBA00022840"/>
    </source>
</evidence>
<comment type="subcellular location">
    <subcellularLocation>
        <location evidence="1">Membrane</location>
        <topology evidence="1">Single-pass membrane protein</topology>
    </subcellularLocation>
</comment>
<keyword evidence="5" id="KW-0433">Leucine-rich repeat</keyword>
<evidence type="ECO:0000256" key="1">
    <source>
        <dbReference type="ARBA" id="ARBA00004167"/>
    </source>
</evidence>
<reference evidence="22 23" key="1">
    <citation type="submission" date="2024-08" db="EMBL/GenBank/DDBJ databases">
        <title>Insights into the chromosomal genome structure of Flemingia macrophylla.</title>
        <authorList>
            <person name="Ding Y."/>
            <person name="Zhao Y."/>
            <person name="Bi W."/>
            <person name="Wu M."/>
            <person name="Zhao G."/>
            <person name="Gong Y."/>
            <person name="Li W."/>
            <person name="Zhang P."/>
        </authorList>
    </citation>
    <scope>NUCLEOTIDE SEQUENCE [LARGE SCALE GENOMIC DNA]</scope>
    <source>
        <strain evidence="22">DYQJB</strain>
        <tissue evidence="22">Leaf</tissue>
    </source>
</reference>
<feature type="chain" id="PRO_5044891643" description="non-specific serine/threonine protein kinase" evidence="20">
    <location>
        <begin position="21"/>
        <end position="975"/>
    </location>
</feature>
<evidence type="ECO:0000256" key="19">
    <source>
        <dbReference type="PROSITE-ProRule" id="PRU10141"/>
    </source>
</evidence>
<dbReference type="InterPro" id="IPR008271">
    <property type="entry name" value="Ser/Thr_kinase_AS"/>
</dbReference>
<dbReference type="Gene3D" id="1.10.510.10">
    <property type="entry name" value="Transferase(Phosphotransferase) domain 1"/>
    <property type="match status" value="1"/>
</dbReference>
<gene>
    <name evidence="22" type="ORF">Fmac_007995</name>
</gene>
<keyword evidence="6" id="KW-0808">Transferase</keyword>
<keyword evidence="7" id="KW-0812">Transmembrane</keyword>
<protein>
    <recommendedName>
        <fullName evidence="3">non-specific serine/threonine protein kinase</fullName>
        <ecNumber evidence="3">2.7.11.1</ecNumber>
    </recommendedName>
</protein>
<dbReference type="FunFam" id="3.80.10.10:FF:000905">
    <property type="entry name" value="Receptor-like protein kinase 7"/>
    <property type="match status" value="1"/>
</dbReference>
<dbReference type="SMART" id="SM00220">
    <property type="entry name" value="S_TKc"/>
    <property type="match status" value="1"/>
</dbReference>
<keyword evidence="23" id="KW-1185">Reference proteome</keyword>
<dbReference type="InterPro" id="IPR032675">
    <property type="entry name" value="LRR_dom_sf"/>
</dbReference>
<dbReference type="PANTHER" id="PTHR48056:SF41">
    <property type="entry name" value="RECEPTOR-LIKE PROTEIN KINASE HAIKU2"/>
    <property type="match status" value="1"/>
</dbReference>
<evidence type="ECO:0000259" key="21">
    <source>
        <dbReference type="PROSITE" id="PS50011"/>
    </source>
</evidence>
<dbReference type="GO" id="GO:0016020">
    <property type="term" value="C:membrane"/>
    <property type="evidence" value="ECO:0007669"/>
    <property type="project" value="UniProtKB-SubCell"/>
</dbReference>
<keyword evidence="10 19" id="KW-0547">Nucleotide-binding</keyword>
<dbReference type="EC" id="2.7.11.1" evidence="3"/>
<keyword evidence="11" id="KW-0418">Kinase</keyword>
<evidence type="ECO:0000256" key="13">
    <source>
        <dbReference type="ARBA" id="ARBA00022989"/>
    </source>
</evidence>
<dbReference type="Gene3D" id="3.80.10.10">
    <property type="entry name" value="Ribonuclease Inhibitor"/>
    <property type="match status" value="3"/>
</dbReference>
<proteinExistence type="inferred from homology"/>
<dbReference type="Gene3D" id="3.30.200.20">
    <property type="entry name" value="Phosphorylase Kinase, domain 1"/>
    <property type="match status" value="1"/>
</dbReference>
<evidence type="ECO:0000313" key="23">
    <source>
        <dbReference type="Proteomes" id="UP001603857"/>
    </source>
</evidence>
<dbReference type="GO" id="GO:0004674">
    <property type="term" value="F:protein serine/threonine kinase activity"/>
    <property type="evidence" value="ECO:0007669"/>
    <property type="project" value="UniProtKB-KW"/>
</dbReference>
<name>A0ABD1MYI9_9FABA</name>
<comment type="catalytic activity">
    <reaction evidence="18">
        <text>L-seryl-[protein] + ATP = O-phospho-L-seryl-[protein] + ADP + H(+)</text>
        <dbReference type="Rhea" id="RHEA:17989"/>
        <dbReference type="Rhea" id="RHEA-COMP:9863"/>
        <dbReference type="Rhea" id="RHEA-COMP:11604"/>
        <dbReference type="ChEBI" id="CHEBI:15378"/>
        <dbReference type="ChEBI" id="CHEBI:29999"/>
        <dbReference type="ChEBI" id="CHEBI:30616"/>
        <dbReference type="ChEBI" id="CHEBI:83421"/>
        <dbReference type="ChEBI" id="CHEBI:456216"/>
        <dbReference type="EC" id="2.7.11.1"/>
    </reaction>
</comment>
<keyword evidence="8 20" id="KW-0732">Signal</keyword>
<feature type="domain" description="Protein kinase" evidence="21">
    <location>
        <begin position="664"/>
        <end position="958"/>
    </location>
</feature>
<evidence type="ECO:0000256" key="8">
    <source>
        <dbReference type="ARBA" id="ARBA00022729"/>
    </source>
</evidence>
<dbReference type="InterPro" id="IPR050647">
    <property type="entry name" value="Plant_LRR-RLKs"/>
</dbReference>
<evidence type="ECO:0000256" key="20">
    <source>
        <dbReference type="SAM" id="SignalP"/>
    </source>
</evidence>
<evidence type="ECO:0000256" key="5">
    <source>
        <dbReference type="ARBA" id="ARBA00022614"/>
    </source>
</evidence>
<sequence>MLEPLPLLLALFALFTPLNAQSHDQREILLTLKSSLGNSNPKLFDTWNATNLVCTFHGVTCNSLRSVTEIDLSNRNLSGVLPLDSLCNLPSLQKLAFGFNNLNGTVSEDLRNCVKLLYLDLGNNGFSGSFPDISPLNQLQYLFLNKSGFSGTFPWQSLLNMTDSLLQLSVGDNPFDLTPFPKEVVSLKNLNWLYLSNCTLGGKLPVGLGNLTDLTELEFSDNFITGDFPAEIVNLRNLWQLVFFNNSFTGKIPTGLRHLTGLQYLDGSMNRLHGDLYELKYLTNLVSLQFFENDLSGQIPVEIGEFKRLEAFSVYRNRLTGPIPQKIGSWSEFDYIDVSENFLTGTIPPEMCKRGKMSALLVLQNNLSGEIPATYGDCLSLKRFRVSNNSLSGNVPPAIWGLPNAEIIDIELNELEGSVTGDIKNAKTLATIFGRKNRLSGELPEEISEATSLVSVDLSENQISGNIPDGIGELKELGSLHLQSNKLSGRIPESLGSCKSLNDIDLSRNSLTGKIPSSLGSFPALNSLNLSQNLLSGEIPESIAFLRLSLFDLSHNRLTGPIPQALTLEAYNGSLSGNPNLCSVDAISSFPRCPASAGMSKNMRALVVCFAVASTLLVSSLGVYLRLKRRKEEEYGERSLKEESWDVKSFHVLSFTEGEILDSIKQENLIGSGGSGNVYRVTLSNGKELAVKHIWNADFPARRKRSWSSTPMLKRAGKSKEFDAEVQALSSIRHVNVVKLYCSITSEDSSLLVYEYLPNGSLWDRLHTSRKMELDWETRYEIAVGAAKGLEYLHHGCERPVIHRDVKSSNILLDEFLKPRIADFGLAKVVQSNVGKDSSSRVIAGTHGYIAPEYGYTYKVNEKSDVYSFGVVLMELVTGKRPMEPEFGENKDIVSWVHNNARSKEGLRSVVDSRIPEMYKEEACKVLRTAVLCTGTLPALRPTMRAVVQKLEDADPCKLVGIVISTETKIGVNDK</sequence>
<accession>A0ABD1MYI9</accession>
<evidence type="ECO:0000256" key="11">
    <source>
        <dbReference type="ARBA" id="ARBA00022777"/>
    </source>
</evidence>
<keyword evidence="12 19" id="KW-0067">ATP-binding</keyword>
<dbReference type="InterPro" id="IPR017441">
    <property type="entry name" value="Protein_kinase_ATP_BS"/>
</dbReference>
<dbReference type="GO" id="GO:0005524">
    <property type="term" value="F:ATP binding"/>
    <property type="evidence" value="ECO:0007669"/>
    <property type="project" value="UniProtKB-UniRule"/>
</dbReference>
<dbReference type="GO" id="GO:0001653">
    <property type="term" value="F:peptide receptor activity"/>
    <property type="evidence" value="ECO:0007669"/>
    <property type="project" value="UniProtKB-ARBA"/>
</dbReference>
<keyword evidence="16" id="KW-0325">Glycoprotein</keyword>
<dbReference type="InterPro" id="IPR011009">
    <property type="entry name" value="Kinase-like_dom_sf"/>
</dbReference>
<dbReference type="FunFam" id="1.10.510.10:FF:000276">
    <property type="entry name" value="LRR receptor-like serine/threonine-protein kinase RCH1"/>
    <property type="match status" value="1"/>
</dbReference>
<evidence type="ECO:0000313" key="22">
    <source>
        <dbReference type="EMBL" id="KAL2340055.1"/>
    </source>
</evidence>
<keyword evidence="4" id="KW-0723">Serine/threonine-protein kinase</keyword>
<dbReference type="Pfam" id="PF08263">
    <property type="entry name" value="LRRNT_2"/>
    <property type="match status" value="1"/>
</dbReference>
<dbReference type="PROSITE" id="PS00108">
    <property type="entry name" value="PROTEIN_KINASE_ST"/>
    <property type="match status" value="1"/>
</dbReference>
<dbReference type="SUPFAM" id="SSF56112">
    <property type="entry name" value="Protein kinase-like (PK-like)"/>
    <property type="match status" value="1"/>
</dbReference>
<evidence type="ECO:0000256" key="18">
    <source>
        <dbReference type="ARBA" id="ARBA00048679"/>
    </source>
</evidence>
<evidence type="ECO:0000256" key="6">
    <source>
        <dbReference type="ARBA" id="ARBA00022679"/>
    </source>
</evidence>
<evidence type="ECO:0000256" key="17">
    <source>
        <dbReference type="ARBA" id="ARBA00047899"/>
    </source>
</evidence>
<dbReference type="Proteomes" id="UP001603857">
    <property type="component" value="Unassembled WGS sequence"/>
</dbReference>
<dbReference type="InterPro" id="IPR001611">
    <property type="entry name" value="Leu-rich_rpt"/>
</dbReference>
<dbReference type="FunFam" id="3.80.10.10:FF:000383">
    <property type="entry name" value="Leucine-rich repeat receptor protein kinase EMS1"/>
    <property type="match status" value="2"/>
</dbReference>
<dbReference type="Pfam" id="PF00069">
    <property type="entry name" value="Pkinase"/>
    <property type="match status" value="1"/>
</dbReference>
<organism evidence="22 23">
    <name type="scientific">Flemingia macrophylla</name>
    <dbReference type="NCBI Taxonomy" id="520843"/>
    <lineage>
        <taxon>Eukaryota</taxon>
        <taxon>Viridiplantae</taxon>
        <taxon>Streptophyta</taxon>
        <taxon>Embryophyta</taxon>
        <taxon>Tracheophyta</taxon>
        <taxon>Spermatophyta</taxon>
        <taxon>Magnoliopsida</taxon>
        <taxon>eudicotyledons</taxon>
        <taxon>Gunneridae</taxon>
        <taxon>Pentapetalae</taxon>
        <taxon>rosids</taxon>
        <taxon>fabids</taxon>
        <taxon>Fabales</taxon>
        <taxon>Fabaceae</taxon>
        <taxon>Papilionoideae</taxon>
        <taxon>50 kb inversion clade</taxon>
        <taxon>NPAAA clade</taxon>
        <taxon>indigoferoid/millettioid clade</taxon>
        <taxon>Phaseoleae</taxon>
        <taxon>Flemingia</taxon>
    </lineage>
</organism>
<dbReference type="Pfam" id="PF00560">
    <property type="entry name" value="LRR_1"/>
    <property type="match status" value="4"/>
</dbReference>